<feature type="region of interest" description="Disordered" evidence="1">
    <location>
        <begin position="1"/>
        <end position="48"/>
    </location>
</feature>
<comment type="caution">
    <text evidence="2">The sequence shown here is derived from an EMBL/GenBank/DDBJ whole genome shotgun (WGS) entry which is preliminary data.</text>
</comment>
<reference evidence="2 3" key="1">
    <citation type="journal article" date="2019" name="Int. J. Syst. Evol. Microbiol.">
        <title>The Global Catalogue of Microorganisms (GCM) 10K type strain sequencing project: providing services to taxonomists for standard genome sequencing and annotation.</title>
        <authorList>
            <consortium name="The Broad Institute Genomics Platform"/>
            <consortium name="The Broad Institute Genome Sequencing Center for Infectious Disease"/>
            <person name="Wu L."/>
            <person name="Ma J."/>
        </authorList>
    </citation>
    <scope>NUCLEOTIDE SEQUENCE [LARGE SCALE GENOMIC DNA]</scope>
    <source>
        <strain evidence="2 3">DT72</strain>
    </source>
</reference>
<proteinExistence type="predicted"/>
<gene>
    <name evidence="2" type="ORF">ACFQJ6_01610</name>
</gene>
<dbReference type="GeneID" id="79305469"/>
<evidence type="ECO:0000313" key="3">
    <source>
        <dbReference type="Proteomes" id="UP001596407"/>
    </source>
</evidence>
<sequence>MSSGLTEDDRERIEAFCETPPYDRSPEDLRPDPQCADDVRSPDGESDGSLVAAVYHRLRRRF</sequence>
<name>A0ABD5WLS9_9EURY</name>
<evidence type="ECO:0000256" key="1">
    <source>
        <dbReference type="SAM" id="MobiDB-lite"/>
    </source>
</evidence>
<protein>
    <submittedName>
        <fullName evidence="2">Uncharacterized protein</fullName>
    </submittedName>
</protein>
<accession>A0ABD5WLS9</accession>
<dbReference type="AlphaFoldDB" id="A0ABD5WLS9"/>
<evidence type="ECO:0000313" key="2">
    <source>
        <dbReference type="EMBL" id="MFC7079019.1"/>
    </source>
</evidence>
<keyword evidence="3" id="KW-1185">Reference proteome</keyword>
<dbReference type="RefSeq" id="WP_276282342.1">
    <property type="nucleotide sequence ID" value="NZ_CP119810.1"/>
</dbReference>
<dbReference type="Proteomes" id="UP001596407">
    <property type="component" value="Unassembled WGS sequence"/>
</dbReference>
<dbReference type="EMBL" id="JBHSZH010000001">
    <property type="protein sequence ID" value="MFC7079019.1"/>
    <property type="molecule type" value="Genomic_DNA"/>
</dbReference>
<feature type="compositionally biased region" description="Basic and acidic residues" evidence="1">
    <location>
        <begin position="24"/>
        <end position="43"/>
    </location>
</feature>
<organism evidence="2 3">
    <name type="scientific">Halorussus caseinilyticus</name>
    <dbReference type="NCBI Taxonomy" id="3034025"/>
    <lineage>
        <taxon>Archaea</taxon>
        <taxon>Methanobacteriati</taxon>
        <taxon>Methanobacteriota</taxon>
        <taxon>Stenosarchaea group</taxon>
        <taxon>Halobacteria</taxon>
        <taxon>Halobacteriales</taxon>
        <taxon>Haladaptataceae</taxon>
        <taxon>Halorussus</taxon>
    </lineage>
</organism>